<reference evidence="4" key="2">
    <citation type="submission" date="2025-08" db="UniProtKB">
        <authorList>
            <consortium name="Ensembl"/>
        </authorList>
    </citation>
    <scope>IDENTIFICATION</scope>
</reference>
<dbReference type="GO" id="GO:0006955">
    <property type="term" value="P:immune response"/>
    <property type="evidence" value="ECO:0007669"/>
    <property type="project" value="TreeGrafter"/>
</dbReference>
<keyword evidence="5" id="KW-1185">Reference proteome</keyword>
<evidence type="ECO:0000313" key="4">
    <source>
        <dbReference type="Ensembl" id="ENSCMUP00000032221.1"/>
    </source>
</evidence>
<dbReference type="InterPro" id="IPR007110">
    <property type="entry name" value="Ig-like_dom"/>
</dbReference>
<dbReference type="Gene3D" id="2.60.40.10">
    <property type="entry name" value="Immunoglobulins"/>
    <property type="match status" value="2"/>
</dbReference>
<dbReference type="OMA" id="HIPCTHW"/>
<reference evidence="4" key="3">
    <citation type="submission" date="2025-09" db="UniProtKB">
        <authorList>
            <consortium name="Ensembl"/>
        </authorList>
    </citation>
    <scope>IDENTIFICATION</scope>
</reference>
<proteinExistence type="predicted"/>
<dbReference type="InterPro" id="IPR050488">
    <property type="entry name" value="Ig_Fc_receptor"/>
</dbReference>
<feature type="region of interest" description="Disordered" evidence="3">
    <location>
        <begin position="1"/>
        <end position="25"/>
    </location>
</feature>
<accession>A0A8U7NVV7</accession>
<dbReference type="Ensembl" id="ENSCMUT00000035855.1">
    <property type="protein sequence ID" value="ENSCMUP00000032221.1"/>
    <property type="gene ID" value="ENSCMUG00000017308.1"/>
</dbReference>
<dbReference type="PANTHER" id="PTHR11481:SF64">
    <property type="entry name" value="FC RECEPTOR-LIKE PROTEIN 4"/>
    <property type="match status" value="1"/>
</dbReference>
<protein>
    <submittedName>
        <fullName evidence="4">Uncharacterized protein</fullName>
    </submittedName>
</protein>
<sequence>MGHPPGVTRALPLHTGTSQSIPGRAEPNVGIGDPWCAGCDPIGASRCHRDPTDPRGVTGPPCPPAWLVLQVPARALLEGDTVTLRCRGWQDNPVASVSFYREEKQLQPFRNRTELSLSPLQLHHSGRYRCRGWVESSLSRGRKESESAPVTVTVHSEHPTAATLTPRHPHTSAPPQPLHSRLGVTFSPPHLLPSVFPLLVLEGAPEPTEGSPLNLSCLSTPSPLRPRAPLLHLFYRDGRLVGSPQGSPQLLLPAVGVSHSGNYSCQVRSERGPCGRAAPGSASRCAVSAGMGAGSPDSRHGSPSPAWGHPALPDNSRPPFTAICPLIPHCVPSPLPRYTSPSLRSLHGAQVPSMSGSPKPSLWFPPPSPGLPSLNIPGVPQPLPSLPHHLLAPFFLTVLPSSLPDPAPPQVLHCPMVSPSRRCSALGGVRVGAAPRGTGGTGGPPGAELHGGHGDRSPVLLLAPGGLVGTSGHWPPPGAAPRWRQ</sequence>
<dbReference type="SMART" id="SM00409">
    <property type="entry name" value="IG"/>
    <property type="match status" value="2"/>
</dbReference>
<evidence type="ECO:0000256" key="2">
    <source>
        <dbReference type="ARBA" id="ARBA00023157"/>
    </source>
</evidence>
<dbReference type="GO" id="GO:0004888">
    <property type="term" value="F:transmembrane signaling receptor activity"/>
    <property type="evidence" value="ECO:0007669"/>
    <property type="project" value="TreeGrafter"/>
</dbReference>
<evidence type="ECO:0000313" key="5">
    <source>
        <dbReference type="Proteomes" id="UP000694553"/>
    </source>
</evidence>
<dbReference type="GO" id="GO:0007166">
    <property type="term" value="P:cell surface receptor signaling pathway"/>
    <property type="evidence" value="ECO:0007669"/>
    <property type="project" value="TreeGrafter"/>
</dbReference>
<dbReference type="SUPFAM" id="SSF48726">
    <property type="entry name" value="Immunoglobulin"/>
    <property type="match status" value="2"/>
</dbReference>
<dbReference type="GO" id="GO:0009897">
    <property type="term" value="C:external side of plasma membrane"/>
    <property type="evidence" value="ECO:0007669"/>
    <property type="project" value="TreeGrafter"/>
</dbReference>
<dbReference type="PANTHER" id="PTHR11481">
    <property type="entry name" value="IMMUNOGLOBULIN FC RECEPTOR"/>
    <property type="match status" value="1"/>
</dbReference>
<feature type="region of interest" description="Disordered" evidence="3">
    <location>
        <begin position="434"/>
        <end position="455"/>
    </location>
</feature>
<dbReference type="InterPro" id="IPR003598">
    <property type="entry name" value="Ig_sub2"/>
</dbReference>
<keyword evidence="2" id="KW-1015">Disulfide bond</keyword>
<dbReference type="Proteomes" id="UP000694553">
    <property type="component" value="Unassembled WGS sequence"/>
</dbReference>
<reference evidence="5" key="1">
    <citation type="submission" date="2019-10" db="EMBL/GenBank/DDBJ databases">
        <title>Corvus moneduloides (New Caledonian crow) genome, bCorMon1, primary haplotype.</title>
        <authorList>
            <person name="Rutz C."/>
            <person name="Fungtammasan C."/>
            <person name="Mountcastle J."/>
            <person name="Formenti G."/>
            <person name="Chow W."/>
            <person name="Howe K."/>
            <person name="Steele M.P."/>
            <person name="Fernandes J."/>
            <person name="Gilbert M.T.P."/>
            <person name="Fedrigo O."/>
            <person name="Jarvis E.D."/>
            <person name="Gemmell N."/>
        </authorList>
    </citation>
    <scope>NUCLEOTIDE SEQUENCE [LARGE SCALE GENOMIC DNA]</scope>
</reference>
<evidence type="ECO:0000256" key="3">
    <source>
        <dbReference type="SAM" id="MobiDB-lite"/>
    </source>
</evidence>
<dbReference type="PROSITE" id="PS50835">
    <property type="entry name" value="IG_LIKE"/>
    <property type="match status" value="2"/>
</dbReference>
<keyword evidence="1" id="KW-0732">Signal</keyword>
<feature type="region of interest" description="Disordered" evidence="3">
    <location>
        <begin position="141"/>
        <end position="184"/>
    </location>
</feature>
<dbReference type="AlphaFoldDB" id="A0A8U7NVV7"/>
<feature type="region of interest" description="Disordered" evidence="3">
    <location>
        <begin position="276"/>
        <end position="312"/>
    </location>
</feature>
<dbReference type="InterPro" id="IPR003599">
    <property type="entry name" value="Ig_sub"/>
</dbReference>
<dbReference type="InterPro" id="IPR036179">
    <property type="entry name" value="Ig-like_dom_sf"/>
</dbReference>
<evidence type="ECO:0000256" key="1">
    <source>
        <dbReference type="ARBA" id="ARBA00022729"/>
    </source>
</evidence>
<dbReference type="Pfam" id="PF13895">
    <property type="entry name" value="Ig_2"/>
    <property type="match status" value="1"/>
</dbReference>
<dbReference type="InterPro" id="IPR013783">
    <property type="entry name" value="Ig-like_fold"/>
</dbReference>
<name>A0A8U7NVV7_CORMO</name>
<dbReference type="SMART" id="SM00408">
    <property type="entry name" value="IGc2"/>
    <property type="match status" value="2"/>
</dbReference>
<organism evidence="4 5">
    <name type="scientific">Corvus moneduloides</name>
    <name type="common">New Caledonian crow</name>
    <dbReference type="NCBI Taxonomy" id="1196302"/>
    <lineage>
        <taxon>Eukaryota</taxon>
        <taxon>Metazoa</taxon>
        <taxon>Chordata</taxon>
        <taxon>Craniata</taxon>
        <taxon>Vertebrata</taxon>
        <taxon>Euteleostomi</taxon>
        <taxon>Archelosauria</taxon>
        <taxon>Archosauria</taxon>
        <taxon>Dinosauria</taxon>
        <taxon>Saurischia</taxon>
        <taxon>Theropoda</taxon>
        <taxon>Coelurosauria</taxon>
        <taxon>Aves</taxon>
        <taxon>Neognathae</taxon>
        <taxon>Neoaves</taxon>
        <taxon>Telluraves</taxon>
        <taxon>Australaves</taxon>
        <taxon>Passeriformes</taxon>
        <taxon>Corvoidea</taxon>
        <taxon>Corvidae</taxon>
        <taxon>Corvus</taxon>
    </lineage>
</organism>